<keyword evidence="1" id="KW-1185">Reference proteome</keyword>
<proteinExistence type="predicted"/>
<accession>A0A915KGW7</accession>
<name>A0A915KGW7_ROMCU</name>
<dbReference type="Proteomes" id="UP000887565">
    <property type="component" value="Unplaced"/>
</dbReference>
<evidence type="ECO:0000313" key="1">
    <source>
        <dbReference type="Proteomes" id="UP000887565"/>
    </source>
</evidence>
<dbReference type="WBParaSite" id="nRc.2.0.1.t37194-RA">
    <property type="protein sequence ID" value="nRc.2.0.1.t37194-RA"/>
    <property type="gene ID" value="nRc.2.0.1.g37194"/>
</dbReference>
<dbReference type="AlphaFoldDB" id="A0A915KGW7"/>
<sequence>MFDVVHHHQMPVQSQMDDEVIDRLNFTLGHQRGKTCPKNTVFDQKIDVLQFSSIKRMGFLCHAHSSNMIANSSWGHYMASHTAVDF</sequence>
<organism evidence="1 2">
    <name type="scientific">Romanomermis culicivorax</name>
    <name type="common">Nematode worm</name>
    <dbReference type="NCBI Taxonomy" id="13658"/>
    <lineage>
        <taxon>Eukaryota</taxon>
        <taxon>Metazoa</taxon>
        <taxon>Ecdysozoa</taxon>
        <taxon>Nematoda</taxon>
        <taxon>Enoplea</taxon>
        <taxon>Dorylaimia</taxon>
        <taxon>Mermithida</taxon>
        <taxon>Mermithoidea</taxon>
        <taxon>Mermithidae</taxon>
        <taxon>Romanomermis</taxon>
    </lineage>
</organism>
<protein>
    <submittedName>
        <fullName evidence="2">Uncharacterized protein</fullName>
    </submittedName>
</protein>
<reference evidence="2" key="1">
    <citation type="submission" date="2022-11" db="UniProtKB">
        <authorList>
            <consortium name="WormBaseParasite"/>
        </authorList>
    </citation>
    <scope>IDENTIFICATION</scope>
</reference>
<evidence type="ECO:0000313" key="2">
    <source>
        <dbReference type="WBParaSite" id="nRc.2.0.1.t37194-RA"/>
    </source>
</evidence>